<evidence type="ECO:0000313" key="2">
    <source>
        <dbReference type="EMBL" id="KAF9522113.1"/>
    </source>
</evidence>
<organism evidence="2 3">
    <name type="scientific">Crepidotus variabilis</name>
    <dbReference type="NCBI Taxonomy" id="179855"/>
    <lineage>
        <taxon>Eukaryota</taxon>
        <taxon>Fungi</taxon>
        <taxon>Dikarya</taxon>
        <taxon>Basidiomycota</taxon>
        <taxon>Agaricomycotina</taxon>
        <taxon>Agaricomycetes</taxon>
        <taxon>Agaricomycetidae</taxon>
        <taxon>Agaricales</taxon>
        <taxon>Agaricineae</taxon>
        <taxon>Crepidotaceae</taxon>
        <taxon>Crepidotus</taxon>
    </lineage>
</organism>
<dbReference type="AlphaFoldDB" id="A0A9P6E3Y5"/>
<evidence type="ECO:0000256" key="1">
    <source>
        <dbReference type="SAM" id="MobiDB-lite"/>
    </source>
</evidence>
<dbReference type="EMBL" id="MU157960">
    <property type="protein sequence ID" value="KAF9522113.1"/>
    <property type="molecule type" value="Genomic_DNA"/>
</dbReference>
<evidence type="ECO:0000313" key="3">
    <source>
        <dbReference type="Proteomes" id="UP000807306"/>
    </source>
</evidence>
<comment type="caution">
    <text evidence="2">The sequence shown here is derived from an EMBL/GenBank/DDBJ whole genome shotgun (WGS) entry which is preliminary data.</text>
</comment>
<gene>
    <name evidence="2" type="ORF">CPB83DRAFT_864930</name>
</gene>
<protein>
    <submittedName>
        <fullName evidence="2">Uncharacterized protein</fullName>
    </submittedName>
</protein>
<reference evidence="2" key="1">
    <citation type="submission" date="2020-11" db="EMBL/GenBank/DDBJ databases">
        <authorList>
            <consortium name="DOE Joint Genome Institute"/>
            <person name="Ahrendt S."/>
            <person name="Riley R."/>
            <person name="Andreopoulos W."/>
            <person name="Labutti K."/>
            <person name="Pangilinan J."/>
            <person name="Ruiz-Duenas F.J."/>
            <person name="Barrasa J.M."/>
            <person name="Sanchez-Garcia M."/>
            <person name="Camarero S."/>
            <person name="Miyauchi S."/>
            <person name="Serrano A."/>
            <person name="Linde D."/>
            <person name="Babiker R."/>
            <person name="Drula E."/>
            <person name="Ayuso-Fernandez I."/>
            <person name="Pacheco R."/>
            <person name="Padilla G."/>
            <person name="Ferreira P."/>
            <person name="Barriuso J."/>
            <person name="Kellner H."/>
            <person name="Castanera R."/>
            <person name="Alfaro M."/>
            <person name="Ramirez L."/>
            <person name="Pisabarro A.G."/>
            <person name="Kuo A."/>
            <person name="Tritt A."/>
            <person name="Lipzen A."/>
            <person name="He G."/>
            <person name="Yan M."/>
            <person name="Ng V."/>
            <person name="Cullen D."/>
            <person name="Martin F."/>
            <person name="Rosso M.-N."/>
            <person name="Henrissat B."/>
            <person name="Hibbett D."/>
            <person name="Martinez A.T."/>
            <person name="Grigoriev I.V."/>
        </authorList>
    </citation>
    <scope>NUCLEOTIDE SEQUENCE</scope>
    <source>
        <strain evidence="2">CBS 506.95</strain>
    </source>
</reference>
<keyword evidence="3" id="KW-1185">Reference proteome</keyword>
<sequence length="435" mass="47151">MSSQKRKAEPNSDAKLFPIFVKKTKQDPDASSSTSGQASSSSNSQSASSNDAAQLALPEFARLIDFSSVETAEEITIRLRNISQALLHDFHFVARKADGKETEFKVLEAEFYLQIETIHEDPFTHGSEEQKLSGRWYFHRAPRRSEDSTRSATSLTAYRTGSRKGMDLTFGGPLLPALAQRFAPAKVQDSETVPSASTGTADSKISVPSPKQLLKGGILIRTLRQLGPGGKVISGPSLLVDQILSVSGASSIEELVEQKWEGNISAFLSDDPKESPPTCLYLKAVDPPKRTTPKIYYSPRIGLDLSHPGTTGPSVLPLHPRIRYLVRPYRFFVQPDLLTANGRAHTFLGVLQSKIEDQVKTTTMDAALAKTFLSSEICKLTGLKENTAAKYLAEYKAGRVAGVSVIEAQIGPKGKGAAGSPATYLKLMGALSKLL</sequence>
<dbReference type="OrthoDB" id="16851at2759"/>
<accession>A0A9P6E3Y5</accession>
<feature type="region of interest" description="Disordered" evidence="1">
    <location>
        <begin position="24"/>
        <end position="50"/>
    </location>
</feature>
<name>A0A9P6E3Y5_9AGAR</name>
<proteinExistence type="predicted"/>
<feature type="compositionally biased region" description="Low complexity" evidence="1">
    <location>
        <begin position="29"/>
        <end position="50"/>
    </location>
</feature>
<dbReference type="Proteomes" id="UP000807306">
    <property type="component" value="Unassembled WGS sequence"/>
</dbReference>